<feature type="transmembrane region" description="Helical" evidence="6">
    <location>
        <begin position="237"/>
        <end position="254"/>
    </location>
</feature>
<accession>A0A382E6A1</accession>
<feature type="transmembrane region" description="Helical" evidence="6">
    <location>
        <begin position="122"/>
        <end position="142"/>
    </location>
</feature>
<dbReference type="InterPro" id="IPR000109">
    <property type="entry name" value="POT_fam"/>
</dbReference>
<dbReference type="CDD" id="cd17346">
    <property type="entry name" value="MFS_DtpA_like"/>
    <property type="match status" value="1"/>
</dbReference>
<evidence type="ECO:0000256" key="5">
    <source>
        <dbReference type="ARBA" id="ARBA00023136"/>
    </source>
</evidence>
<dbReference type="AlphaFoldDB" id="A0A382E6A1"/>
<evidence type="ECO:0000313" key="7">
    <source>
        <dbReference type="EMBL" id="SVB45975.1"/>
    </source>
</evidence>
<dbReference type="SUPFAM" id="SSF103473">
    <property type="entry name" value="MFS general substrate transporter"/>
    <property type="match status" value="1"/>
</dbReference>
<evidence type="ECO:0000256" key="6">
    <source>
        <dbReference type="SAM" id="Phobius"/>
    </source>
</evidence>
<feature type="transmembrane region" description="Helical" evidence="6">
    <location>
        <begin position="163"/>
        <end position="183"/>
    </location>
</feature>
<feature type="transmembrane region" description="Helical" evidence="6">
    <location>
        <begin position="189"/>
        <end position="207"/>
    </location>
</feature>
<feature type="transmembrane region" description="Helical" evidence="6">
    <location>
        <begin position="85"/>
        <end position="102"/>
    </location>
</feature>
<dbReference type="PANTHER" id="PTHR11654">
    <property type="entry name" value="OLIGOPEPTIDE TRANSPORTER-RELATED"/>
    <property type="match status" value="1"/>
</dbReference>
<dbReference type="PROSITE" id="PS01023">
    <property type="entry name" value="PTR2_2"/>
    <property type="match status" value="1"/>
</dbReference>
<organism evidence="7">
    <name type="scientific">marine metagenome</name>
    <dbReference type="NCBI Taxonomy" id="408172"/>
    <lineage>
        <taxon>unclassified sequences</taxon>
        <taxon>metagenomes</taxon>
        <taxon>ecological metagenomes</taxon>
    </lineage>
</organism>
<evidence type="ECO:0008006" key="8">
    <source>
        <dbReference type="Google" id="ProtNLM"/>
    </source>
</evidence>
<comment type="subcellular location">
    <subcellularLocation>
        <location evidence="1">Membrane</location>
        <topology evidence="1">Multi-pass membrane protein</topology>
    </subcellularLocation>
</comment>
<dbReference type="PROSITE" id="PS01022">
    <property type="entry name" value="PTR2_1"/>
    <property type="match status" value="1"/>
</dbReference>
<sequence>MNELAVRREEFLGHPRGLFVLFATEMWERFSYYGMRALLILYLTKHFLFGDKSAGLVYGSYASLVYAMPVIGGLIADRYLGFKKAILFGAVLLVCGHFGMAFEGPPSEIVDGKVVRHSAYEQIFYLSLAFIVVGVGFLKASISTVVGQLYEEQDPRRDSGFTIFYMGINLGALVATLVCAYLGETYSWRYGFGLAGIGMLIGLITFLRGGRYLVGVGNPPEQASLSVKILPGVTREAIVYLTGILAVVLVWQLIQNTGELGLMLSGFGLIVISWVVWFSLSQCSREERDRMLVMLLLIVLSVFFWALFEQAGSSLTLFTDRNVAMGSIFTAGMFQSFNPLFIILLAPLFAWVWVKLAEKGREPTTPMKFGLGIVQVGLGFAVLVFGASLADPNGKVAVVWLALMYLLHTTGELCLSPVGLSMVTKL</sequence>
<dbReference type="InterPro" id="IPR018456">
    <property type="entry name" value="PTR2_symporter_CS"/>
</dbReference>
<gene>
    <name evidence="7" type="ORF">METZ01_LOCUS198829</name>
</gene>
<keyword evidence="4 6" id="KW-1133">Transmembrane helix</keyword>
<dbReference type="GO" id="GO:1904680">
    <property type="term" value="F:peptide transmembrane transporter activity"/>
    <property type="evidence" value="ECO:0007669"/>
    <property type="project" value="InterPro"/>
</dbReference>
<feature type="transmembrane region" description="Helical" evidence="6">
    <location>
        <begin position="292"/>
        <end position="308"/>
    </location>
</feature>
<comment type="similarity">
    <text evidence="2">Belongs to the major facilitator superfamily. Proton-dependent oligopeptide transporter (POT/PTR) (TC 2.A.17) family.</text>
</comment>
<dbReference type="GO" id="GO:0006857">
    <property type="term" value="P:oligopeptide transport"/>
    <property type="evidence" value="ECO:0007669"/>
    <property type="project" value="InterPro"/>
</dbReference>
<feature type="transmembrane region" description="Helical" evidence="6">
    <location>
        <begin position="260"/>
        <end position="280"/>
    </location>
</feature>
<feature type="transmembrane region" description="Helical" evidence="6">
    <location>
        <begin position="55"/>
        <end position="76"/>
    </location>
</feature>
<protein>
    <recommendedName>
        <fullName evidence="8">Major facilitator superfamily (MFS) profile domain-containing protein</fullName>
    </recommendedName>
</protein>
<feature type="transmembrane region" description="Helical" evidence="6">
    <location>
        <begin position="328"/>
        <end position="357"/>
    </location>
</feature>
<evidence type="ECO:0000256" key="1">
    <source>
        <dbReference type="ARBA" id="ARBA00004141"/>
    </source>
</evidence>
<dbReference type="EMBL" id="UINC01042823">
    <property type="protein sequence ID" value="SVB45975.1"/>
    <property type="molecule type" value="Genomic_DNA"/>
</dbReference>
<keyword evidence="5 6" id="KW-0472">Membrane</keyword>
<dbReference type="NCBIfam" id="TIGR00924">
    <property type="entry name" value="yjdL_sub1_fam"/>
    <property type="match status" value="1"/>
</dbReference>
<evidence type="ECO:0000256" key="4">
    <source>
        <dbReference type="ARBA" id="ARBA00022989"/>
    </source>
</evidence>
<dbReference type="Gene3D" id="1.20.1250.20">
    <property type="entry name" value="MFS general substrate transporter like domains"/>
    <property type="match status" value="1"/>
</dbReference>
<evidence type="ECO:0000256" key="2">
    <source>
        <dbReference type="ARBA" id="ARBA00005982"/>
    </source>
</evidence>
<proteinExistence type="inferred from homology"/>
<dbReference type="GO" id="GO:0016020">
    <property type="term" value="C:membrane"/>
    <property type="evidence" value="ECO:0007669"/>
    <property type="project" value="UniProtKB-SubCell"/>
</dbReference>
<dbReference type="InterPro" id="IPR005279">
    <property type="entry name" value="Dipep/tripep_permease"/>
</dbReference>
<feature type="non-terminal residue" evidence="7">
    <location>
        <position position="426"/>
    </location>
</feature>
<name>A0A382E6A1_9ZZZZ</name>
<evidence type="ECO:0000256" key="3">
    <source>
        <dbReference type="ARBA" id="ARBA00022692"/>
    </source>
</evidence>
<dbReference type="Pfam" id="PF00854">
    <property type="entry name" value="PTR2"/>
    <property type="match status" value="1"/>
</dbReference>
<keyword evidence="3 6" id="KW-0812">Transmembrane</keyword>
<reference evidence="7" key="1">
    <citation type="submission" date="2018-05" db="EMBL/GenBank/DDBJ databases">
        <authorList>
            <person name="Lanie J.A."/>
            <person name="Ng W.-L."/>
            <person name="Kazmierczak K.M."/>
            <person name="Andrzejewski T.M."/>
            <person name="Davidsen T.M."/>
            <person name="Wayne K.J."/>
            <person name="Tettelin H."/>
            <person name="Glass J.I."/>
            <person name="Rusch D."/>
            <person name="Podicherti R."/>
            <person name="Tsui H.-C.T."/>
            <person name="Winkler M.E."/>
        </authorList>
    </citation>
    <scope>NUCLEOTIDE SEQUENCE</scope>
</reference>
<dbReference type="InterPro" id="IPR036259">
    <property type="entry name" value="MFS_trans_sf"/>
</dbReference>
<feature type="transmembrane region" description="Helical" evidence="6">
    <location>
        <begin position="369"/>
        <end position="390"/>
    </location>
</feature>
<feature type="transmembrane region" description="Helical" evidence="6">
    <location>
        <begin position="396"/>
        <end position="420"/>
    </location>
</feature>